<dbReference type="STRING" id="235985.SAMN05414137_11175"/>
<keyword evidence="3 5" id="KW-0067">ATP-binding</keyword>
<dbReference type="eggNOG" id="COG3572">
    <property type="taxonomic scope" value="Bacteria"/>
</dbReference>
<dbReference type="Gene3D" id="3.30.590.20">
    <property type="match status" value="1"/>
</dbReference>
<organism evidence="7 8">
    <name type="scientific">Streptacidiphilus jiangxiensis</name>
    <dbReference type="NCBI Taxonomy" id="235985"/>
    <lineage>
        <taxon>Bacteria</taxon>
        <taxon>Bacillati</taxon>
        <taxon>Actinomycetota</taxon>
        <taxon>Actinomycetes</taxon>
        <taxon>Kitasatosporales</taxon>
        <taxon>Streptomycetaceae</taxon>
        <taxon>Streptacidiphilus</taxon>
    </lineage>
</organism>
<dbReference type="InterPro" id="IPR017809">
    <property type="entry name" value="EgtA_Actinobacteria"/>
</dbReference>
<keyword evidence="2 5" id="KW-0547">Nucleotide-binding</keyword>
<dbReference type="InterPro" id="IPR006336">
    <property type="entry name" value="GCS2"/>
</dbReference>
<comment type="similarity">
    <text evidence="5 6">Belongs to the glutamate--cysteine ligase type 2 family. EgtA subfamily.</text>
</comment>
<dbReference type="GO" id="GO:0004357">
    <property type="term" value="F:glutamate-cysteine ligase activity"/>
    <property type="evidence" value="ECO:0007669"/>
    <property type="project" value="UniProtKB-UniRule"/>
</dbReference>
<dbReference type="NCBIfam" id="TIGR03444">
    <property type="entry name" value="EgtA_Cys_ligase"/>
    <property type="match status" value="1"/>
</dbReference>
<evidence type="ECO:0000256" key="5">
    <source>
        <dbReference type="HAMAP-Rule" id="MF_02034"/>
    </source>
</evidence>
<dbReference type="GO" id="GO:0052699">
    <property type="term" value="P:ergothioneine biosynthetic process"/>
    <property type="evidence" value="ECO:0007669"/>
    <property type="project" value="UniProtKB-UniRule"/>
</dbReference>
<dbReference type="EMBL" id="FOAZ01000011">
    <property type="protein sequence ID" value="SEL65860.1"/>
    <property type="molecule type" value="Genomic_DNA"/>
</dbReference>
<dbReference type="UniPathway" id="UPA01014"/>
<evidence type="ECO:0000256" key="2">
    <source>
        <dbReference type="ARBA" id="ARBA00022741"/>
    </source>
</evidence>
<comment type="catalytic activity">
    <reaction evidence="4 5 6">
        <text>L-cysteine + L-glutamate + ATP = gamma-L-glutamyl-L-cysteine + ADP + phosphate + H(+)</text>
        <dbReference type="Rhea" id="RHEA:13285"/>
        <dbReference type="ChEBI" id="CHEBI:15378"/>
        <dbReference type="ChEBI" id="CHEBI:29985"/>
        <dbReference type="ChEBI" id="CHEBI:30616"/>
        <dbReference type="ChEBI" id="CHEBI:35235"/>
        <dbReference type="ChEBI" id="CHEBI:43474"/>
        <dbReference type="ChEBI" id="CHEBI:58173"/>
        <dbReference type="ChEBI" id="CHEBI:456216"/>
        <dbReference type="EC" id="6.3.2.2"/>
    </reaction>
</comment>
<dbReference type="SUPFAM" id="SSF55931">
    <property type="entry name" value="Glutamine synthetase/guanido kinase"/>
    <property type="match status" value="1"/>
</dbReference>
<evidence type="ECO:0000256" key="1">
    <source>
        <dbReference type="ARBA" id="ARBA00022598"/>
    </source>
</evidence>
<proteinExistence type="inferred from homology"/>
<dbReference type="InterPro" id="IPR014746">
    <property type="entry name" value="Gln_synth/guanido_kin_cat_dom"/>
</dbReference>
<dbReference type="GO" id="GO:0006750">
    <property type="term" value="P:glutathione biosynthetic process"/>
    <property type="evidence" value="ECO:0007669"/>
    <property type="project" value="UniProtKB-UniRule"/>
</dbReference>
<keyword evidence="1 5" id="KW-0436">Ligase</keyword>
<evidence type="ECO:0000313" key="8">
    <source>
        <dbReference type="Proteomes" id="UP000183015"/>
    </source>
</evidence>
<dbReference type="PANTHER" id="PTHR34378:SF1">
    <property type="entry name" value="GLUTAMATE--CYSTEINE LIGASE, CHLOROPLASTIC"/>
    <property type="match status" value="1"/>
</dbReference>
<dbReference type="AlphaFoldDB" id="A0A1H7RZW3"/>
<reference evidence="8" key="1">
    <citation type="submission" date="2016-10" db="EMBL/GenBank/DDBJ databases">
        <authorList>
            <person name="Varghese N."/>
        </authorList>
    </citation>
    <scope>NUCLEOTIDE SEQUENCE [LARGE SCALE GENOMIC DNA]</scope>
    <source>
        <strain evidence="8">DSM 45096 / BCRC 16803 / CGMCC 4.1857 / CIP 109030 / JCM 12277 / KCTC 19219 / NBRC 100920 / 33214</strain>
    </source>
</reference>
<name>A0A1H7RZW3_STRJI</name>
<accession>A0A1H7RZW3</accession>
<sequence>MGHEIGTEAKDELSLDQAEGHIHGVCFKTGPPGNAGVELEWLVLDRTEPRRPVPPERLDTALASLPATDGRLPSGTVLTREPGGQLELSTACAPGPLACVTTAAADLALVRTALDGHGLHLSGYGLDPFRDPPRVLDHPRYTAMETYLDRIGPWGRMMMRATAAVQLNLDAGTENGGLDGYRARWQLVHRLGPVLVAAFANSPLWQGRPTGWRSTRQAVWEHLDPSRTRPPQGLPPDADPRDAWARFALDAGLLCLRRDETADWTSPAGHTFASWLRGGVAERPPTRGDLDYHLSTLFPPVRARGWLELRMIDEQPGDGWIVPALVTTVLLDDLRAAEAAWAATEPLCGASSPFPPLAVWTRAARMGASAPELAKAALACFEAADAALARADVPAPLRAAVTTFAEQYTARGRCPADDLLDDLSATGRPAHPEGLPR</sequence>
<dbReference type="InterPro" id="IPR035434">
    <property type="entry name" value="GCL_bact_plant"/>
</dbReference>
<protein>
    <recommendedName>
        <fullName evidence="5">Glutamate--cysteine ligase EgtA</fullName>
        <ecNumber evidence="5">6.3.2.2</ecNumber>
    </recommendedName>
    <alternativeName>
        <fullName evidence="5">Gamma-glutamylcysteine synthase</fullName>
        <shortName evidence="5">GCS</shortName>
        <shortName evidence="5">Gamma-ECS</shortName>
    </alternativeName>
</protein>
<evidence type="ECO:0000256" key="4">
    <source>
        <dbReference type="ARBA" id="ARBA00048819"/>
    </source>
</evidence>
<dbReference type="RefSeq" id="WP_042449051.1">
    <property type="nucleotide sequence ID" value="NZ_BBPN01000015.1"/>
</dbReference>
<evidence type="ECO:0000256" key="6">
    <source>
        <dbReference type="PIRNR" id="PIRNR017901"/>
    </source>
</evidence>
<comment type="pathway">
    <text evidence="5">Amino-acid biosynthesis; ergothioneine biosynthesis.</text>
</comment>
<evidence type="ECO:0000256" key="3">
    <source>
        <dbReference type="ARBA" id="ARBA00022840"/>
    </source>
</evidence>
<dbReference type="PANTHER" id="PTHR34378">
    <property type="entry name" value="GLUTAMATE--CYSTEINE LIGASE, CHLOROPLASTIC"/>
    <property type="match status" value="1"/>
</dbReference>
<dbReference type="EC" id="6.3.2.2" evidence="5"/>
<gene>
    <name evidence="5" type="primary">egtA</name>
    <name evidence="7" type="ORF">SAMN05414137_11175</name>
</gene>
<dbReference type="HAMAP" id="MF_02034">
    <property type="entry name" value="EgtA"/>
    <property type="match status" value="1"/>
</dbReference>
<dbReference type="PIRSF" id="PIRSF017901">
    <property type="entry name" value="GCL"/>
    <property type="match status" value="1"/>
</dbReference>
<dbReference type="Proteomes" id="UP000183015">
    <property type="component" value="Unassembled WGS sequence"/>
</dbReference>
<dbReference type="GO" id="GO:0005524">
    <property type="term" value="F:ATP binding"/>
    <property type="evidence" value="ECO:0007669"/>
    <property type="project" value="UniProtKB-UniRule"/>
</dbReference>
<dbReference type="Pfam" id="PF04107">
    <property type="entry name" value="GCS2"/>
    <property type="match status" value="1"/>
</dbReference>
<keyword evidence="8" id="KW-1185">Reference proteome</keyword>
<comment type="function">
    <text evidence="5">Catalyzes the synthesis of gamma-glutamylcysteine (gamma-GC). This compound is used as substrate for the biosynthesis of the low-molecular thiol compound ergothioneine.</text>
</comment>
<evidence type="ECO:0000313" key="7">
    <source>
        <dbReference type="EMBL" id="SEL65860.1"/>
    </source>
</evidence>